<proteinExistence type="predicted"/>
<dbReference type="AlphaFoldDB" id="A0A1I7JAG7"/>
<dbReference type="Proteomes" id="UP000199391">
    <property type="component" value="Unassembled WGS sequence"/>
</dbReference>
<protein>
    <submittedName>
        <fullName evidence="1">Uncharacterized protein</fullName>
    </submittedName>
</protein>
<organism evidence="1 2">
    <name type="scientific">Pseudoduganella namucuonensis</name>
    <dbReference type="NCBI Taxonomy" id="1035707"/>
    <lineage>
        <taxon>Bacteria</taxon>
        <taxon>Pseudomonadati</taxon>
        <taxon>Pseudomonadota</taxon>
        <taxon>Betaproteobacteria</taxon>
        <taxon>Burkholderiales</taxon>
        <taxon>Oxalobacteraceae</taxon>
        <taxon>Telluria group</taxon>
        <taxon>Pseudoduganella</taxon>
    </lineage>
</organism>
<evidence type="ECO:0000313" key="2">
    <source>
        <dbReference type="Proteomes" id="UP000199391"/>
    </source>
</evidence>
<accession>A0A1I7JAG7</accession>
<dbReference type="EMBL" id="FPBO01000010">
    <property type="protein sequence ID" value="SFU82112.1"/>
    <property type="molecule type" value="Genomic_DNA"/>
</dbReference>
<dbReference type="STRING" id="1035707.SAMN05216552_1010203"/>
<evidence type="ECO:0000313" key="1">
    <source>
        <dbReference type="EMBL" id="SFU82112.1"/>
    </source>
</evidence>
<gene>
    <name evidence="1" type="ORF">SAMN05216552_1010203</name>
</gene>
<reference evidence="2" key="1">
    <citation type="submission" date="2016-10" db="EMBL/GenBank/DDBJ databases">
        <authorList>
            <person name="Varghese N."/>
            <person name="Submissions S."/>
        </authorList>
    </citation>
    <scope>NUCLEOTIDE SEQUENCE [LARGE SCALE GENOMIC DNA]</scope>
    <source>
        <strain evidence="2">CGMCC 1.11014</strain>
    </source>
</reference>
<name>A0A1I7JAG7_9BURK</name>
<sequence length="140" mass="14870">MTMATMAAQAEQSDESLEQVKQRFALWRSGRKRGAHVTDTLWAAAVGLVGRHDVARVARELGVDAGRLKKRLERGVVQTPAGRGGKCEVRFVELFAPPAAAPAGAACVVDMRNGRGGTMRVELANGDALAVLAGAFWSAR</sequence>
<keyword evidence="2" id="KW-1185">Reference proteome</keyword>